<feature type="region of interest" description="Disordered" evidence="1">
    <location>
        <begin position="164"/>
        <end position="184"/>
    </location>
</feature>
<sequence>MSDAYNAFMHAKTYMTSITQINNNHIYGSLYTTLAPLEQCPAAMQRSRAGCEGCRQYPRCCEKSLVRLGITVSISGFHPGDPGPIPGVGVFLFRCCGVSARILPLPTRHFSFCYFSTSLRSLPNSVSIDRNWSDACMLAKSTWLASSLPSTRKYDWDGIRTHAQQVKSPSKRPPQTARPPSHQSPGLLEGVVHYLVNLLISLCQIAIQLERPITILFSVQIILTWEIFNLQQQNFIMVRYYCFITSRWSLLFNDCLNILLAFTQTIDILRQQLSVFINVQQSHSKLHSQLNLQQTMCSERVCSHVLQKSALFSNKKRRLPRLTSYLLTSTMAMLKIKQLQFIQAANCLLFKRLHKHRLCTGFPGLSNPFTIKSNRVFRPTTPIIKVYGQIWEVESYLGSVEAVSLLMIQSSS</sequence>
<proteinExistence type="predicted"/>
<reference evidence="3 4" key="2">
    <citation type="submission" date="2024-07" db="EMBL/GenBank/DDBJ databases">
        <authorList>
            <person name="Akdeniz Z."/>
        </authorList>
    </citation>
    <scope>NUCLEOTIDE SEQUENCE [LARGE SCALE GENOMIC DNA]</scope>
</reference>
<dbReference type="EMBL" id="CATOUU010000643">
    <property type="protein sequence ID" value="CAI9937036.1"/>
    <property type="molecule type" value="Genomic_DNA"/>
</dbReference>
<name>A0AA86PDM0_9EUKA</name>
<gene>
    <name evidence="2" type="ORF">HINF_LOCUS24681</name>
    <name evidence="3" type="ORF">HINF_LOCUS39268</name>
</gene>
<evidence type="ECO:0000256" key="1">
    <source>
        <dbReference type="SAM" id="MobiDB-lite"/>
    </source>
</evidence>
<dbReference type="EMBL" id="CAXDID020000151">
    <property type="protein sequence ID" value="CAL6041758.1"/>
    <property type="molecule type" value="Genomic_DNA"/>
</dbReference>
<keyword evidence="4" id="KW-1185">Reference proteome</keyword>
<dbReference type="Proteomes" id="UP001642409">
    <property type="component" value="Unassembled WGS sequence"/>
</dbReference>
<accession>A0AA86PDM0</accession>
<dbReference type="AlphaFoldDB" id="A0AA86PDM0"/>
<evidence type="ECO:0000313" key="2">
    <source>
        <dbReference type="EMBL" id="CAI9937036.1"/>
    </source>
</evidence>
<organism evidence="2">
    <name type="scientific">Hexamita inflata</name>
    <dbReference type="NCBI Taxonomy" id="28002"/>
    <lineage>
        <taxon>Eukaryota</taxon>
        <taxon>Metamonada</taxon>
        <taxon>Diplomonadida</taxon>
        <taxon>Hexamitidae</taxon>
        <taxon>Hexamitinae</taxon>
        <taxon>Hexamita</taxon>
    </lineage>
</organism>
<protein>
    <submittedName>
        <fullName evidence="3">Hypothetical_protein</fullName>
    </submittedName>
</protein>
<evidence type="ECO:0000313" key="3">
    <source>
        <dbReference type="EMBL" id="CAL6041758.1"/>
    </source>
</evidence>
<comment type="caution">
    <text evidence="2">The sequence shown here is derived from an EMBL/GenBank/DDBJ whole genome shotgun (WGS) entry which is preliminary data.</text>
</comment>
<reference evidence="2" key="1">
    <citation type="submission" date="2023-06" db="EMBL/GenBank/DDBJ databases">
        <authorList>
            <person name="Kurt Z."/>
        </authorList>
    </citation>
    <scope>NUCLEOTIDE SEQUENCE</scope>
</reference>
<evidence type="ECO:0000313" key="4">
    <source>
        <dbReference type="Proteomes" id="UP001642409"/>
    </source>
</evidence>